<name>A7RX27_NEMVE</name>
<sequence length="585" mass="68147">MSRSPSQVSNKQIVKSREQSASRQSGKLTFPSVRSGSSKPVSALSIVASDHDPKHNPFTIPSDNDIFTLRDKERQWKQQERVKQRNLKVHEKSTYTSRVNAKTAAMRRIGEASDDEDIDEEKKDKDGAIAVKDDPGFTLAITRDRHVEKENLADFIAKKREMFLVQYSLGVKRDEMRKLEEIAQAEEKKLELAEQYLEEDAAMFDEFLKENDKNSVETIKVAEAETKLKLEKVAEIKKINGHMMAIKSEISKNEDLLKEYLLYKQFLDSLTPQEWRESKRKAREEKRQAKQKEKASAPKKRGTFKNNFDIIGLNACEDYSGSPSQGSKRQKSDADGESLASSTYDTDEEFSDEEPELFFGDPQQLLDIFAELEEQNLSLIQNSQETEEALEEMKQTIKQTQDRMNHETEILKGQIDFLNDAIKREQERAAELEMKSKMFSYGEFKAEDQEKMLAALNKKVEEVYRNCIGDNEANISTLQMLTNIENRLEELFEQIEIMPPERVEMAEKAKEKERRLRQREEKMEQQRLHQEDRVRRALERAQAEPKRKTGKPLMFRSEPPQTRKKQQDADKKQDKEEEELKYFFT</sequence>
<feature type="region of interest" description="Disordered" evidence="3">
    <location>
        <begin position="108"/>
        <end position="127"/>
    </location>
</feature>
<feature type="region of interest" description="Disordered" evidence="3">
    <location>
        <begin position="503"/>
        <end position="585"/>
    </location>
</feature>
<feature type="compositionally biased region" description="Basic and acidic residues" evidence="3">
    <location>
        <begin position="565"/>
        <end position="585"/>
    </location>
</feature>
<evidence type="ECO:0000313" key="5">
    <source>
        <dbReference type="EMBL" id="EDO43894.1"/>
    </source>
</evidence>
<feature type="compositionally biased region" description="Basic and acidic residues" evidence="3">
    <location>
        <begin position="274"/>
        <end position="296"/>
    </location>
</feature>
<keyword evidence="1 2" id="KW-0175">Coiled coil</keyword>
<accession>A7RX27</accession>
<evidence type="ECO:0000256" key="2">
    <source>
        <dbReference type="SAM" id="Coils"/>
    </source>
</evidence>
<dbReference type="Proteomes" id="UP000001593">
    <property type="component" value="Unassembled WGS sequence"/>
</dbReference>
<dbReference type="eggNOG" id="ENOG502QSDI">
    <property type="taxonomic scope" value="Eukaryota"/>
</dbReference>
<evidence type="ECO:0000256" key="3">
    <source>
        <dbReference type="SAM" id="MobiDB-lite"/>
    </source>
</evidence>
<evidence type="ECO:0000256" key="1">
    <source>
        <dbReference type="ARBA" id="ARBA00023054"/>
    </source>
</evidence>
<evidence type="ECO:0000313" key="6">
    <source>
        <dbReference type="Proteomes" id="UP000001593"/>
    </source>
</evidence>
<feature type="region of interest" description="Disordered" evidence="3">
    <location>
        <begin position="319"/>
        <end position="354"/>
    </location>
</feature>
<dbReference type="InterPro" id="IPR025252">
    <property type="entry name" value="DUF4200"/>
</dbReference>
<feature type="coiled-coil region" evidence="2">
    <location>
        <begin position="369"/>
        <end position="466"/>
    </location>
</feature>
<feature type="compositionally biased region" description="Polar residues" evidence="3">
    <location>
        <begin position="21"/>
        <end position="40"/>
    </location>
</feature>
<dbReference type="AlphaFoldDB" id="A7RX27"/>
<organism evidence="5 6">
    <name type="scientific">Nematostella vectensis</name>
    <name type="common">Starlet sea anemone</name>
    <dbReference type="NCBI Taxonomy" id="45351"/>
    <lineage>
        <taxon>Eukaryota</taxon>
        <taxon>Metazoa</taxon>
        <taxon>Cnidaria</taxon>
        <taxon>Anthozoa</taxon>
        <taxon>Hexacorallia</taxon>
        <taxon>Actiniaria</taxon>
        <taxon>Edwardsiidae</taxon>
        <taxon>Nematostella</taxon>
    </lineage>
</organism>
<dbReference type="PANTHER" id="PTHR21683:SF3">
    <property type="entry name" value="CILIA AND FLAGELLA ASSOCIATED PROTEIN 100"/>
    <property type="match status" value="1"/>
</dbReference>
<feature type="compositionally biased region" description="Acidic residues" evidence="3">
    <location>
        <begin position="345"/>
        <end position="354"/>
    </location>
</feature>
<dbReference type="PANTHER" id="PTHR21683">
    <property type="entry name" value="COILED-COIL DOMAIN-CONTAINING PROTEIN 42 LIKE-2-LIKE-RELATED"/>
    <property type="match status" value="1"/>
</dbReference>
<dbReference type="EMBL" id="DS469549">
    <property type="protein sequence ID" value="EDO43894.1"/>
    <property type="molecule type" value="Genomic_DNA"/>
</dbReference>
<feature type="compositionally biased region" description="Basic and acidic residues" evidence="3">
    <location>
        <begin position="503"/>
        <end position="547"/>
    </location>
</feature>
<proteinExistence type="predicted"/>
<dbReference type="GO" id="GO:0005856">
    <property type="term" value="C:cytoskeleton"/>
    <property type="evidence" value="ECO:0007669"/>
    <property type="project" value="UniProtKB-ARBA"/>
</dbReference>
<gene>
    <name evidence="5" type="ORF">NEMVEDRAFT_v1g182914</name>
</gene>
<dbReference type="InterPro" id="IPR051147">
    <property type="entry name" value="CFAP_domain-containing"/>
</dbReference>
<dbReference type="STRING" id="45351.A7RX27"/>
<keyword evidence="6" id="KW-1185">Reference proteome</keyword>
<protein>
    <recommendedName>
        <fullName evidence="4">DUF4200 domain-containing protein</fullName>
    </recommendedName>
</protein>
<dbReference type="InParanoid" id="A7RX27"/>
<feature type="region of interest" description="Disordered" evidence="3">
    <location>
        <begin position="274"/>
        <end position="302"/>
    </location>
</feature>
<dbReference type="OMA" id="SSENWIL"/>
<feature type="compositionally biased region" description="Polar residues" evidence="3">
    <location>
        <begin position="1"/>
        <end position="14"/>
    </location>
</feature>
<dbReference type="PhylomeDB" id="A7RX27"/>
<feature type="coiled-coil region" evidence="2">
    <location>
        <begin position="169"/>
        <end position="202"/>
    </location>
</feature>
<feature type="region of interest" description="Disordered" evidence="3">
    <location>
        <begin position="1"/>
        <end position="63"/>
    </location>
</feature>
<reference evidence="5 6" key="1">
    <citation type="journal article" date="2007" name="Science">
        <title>Sea anemone genome reveals ancestral eumetazoan gene repertoire and genomic organization.</title>
        <authorList>
            <person name="Putnam N.H."/>
            <person name="Srivastava M."/>
            <person name="Hellsten U."/>
            <person name="Dirks B."/>
            <person name="Chapman J."/>
            <person name="Salamov A."/>
            <person name="Terry A."/>
            <person name="Shapiro H."/>
            <person name="Lindquist E."/>
            <person name="Kapitonov V.V."/>
            <person name="Jurka J."/>
            <person name="Genikhovich G."/>
            <person name="Grigoriev I.V."/>
            <person name="Lucas S.M."/>
            <person name="Steele R.E."/>
            <person name="Finnerty J.R."/>
            <person name="Technau U."/>
            <person name="Martindale M.Q."/>
            <person name="Rokhsar D.S."/>
        </authorList>
    </citation>
    <scope>NUCLEOTIDE SEQUENCE [LARGE SCALE GENOMIC DNA]</scope>
    <source>
        <strain evidence="6">CH2 X CH6</strain>
    </source>
</reference>
<dbReference type="HOGENOM" id="CLU_026271_0_1_1"/>
<dbReference type="Pfam" id="PF13863">
    <property type="entry name" value="DUF4200"/>
    <property type="match status" value="1"/>
</dbReference>
<evidence type="ECO:0000259" key="4">
    <source>
        <dbReference type="Pfam" id="PF13863"/>
    </source>
</evidence>
<feature type="domain" description="DUF4200" evidence="4">
    <location>
        <begin position="155"/>
        <end position="272"/>
    </location>
</feature>